<protein>
    <recommendedName>
        <fullName evidence="3">DUF937 domain-containing protein</fullName>
    </recommendedName>
</protein>
<reference evidence="1 2" key="1">
    <citation type="submission" date="2024-07" db="EMBL/GenBank/DDBJ databases">
        <title>Luteimonas salilacus sp. nov., isolated from the shore soil of Salt Lake in Tibet of China.</title>
        <authorList>
            <person name="Zhang X."/>
            <person name="Li A."/>
        </authorList>
    </citation>
    <scope>NUCLEOTIDE SEQUENCE [LARGE SCALE GENOMIC DNA]</scope>
    <source>
        <strain evidence="1 2">B3-2-R+30</strain>
    </source>
</reference>
<gene>
    <name evidence="1" type="ORF">AB6713_19185</name>
</gene>
<dbReference type="RefSeq" id="WP_370565790.1">
    <property type="nucleotide sequence ID" value="NZ_JBFWIB010000027.1"/>
</dbReference>
<name>A0ABV4HVB9_9GAMM</name>
<keyword evidence="2" id="KW-1185">Reference proteome</keyword>
<evidence type="ECO:0000313" key="2">
    <source>
        <dbReference type="Proteomes" id="UP001566331"/>
    </source>
</evidence>
<evidence type="ECO:0000313" key="1">
    <source>
        <dbReference type="EMBL" id="MEZ0476713.1"/>
    </source>
</evidence>
<proteinExistence type="predicted"/>
<comment type="caution">
    <text evidence="1">The sequence shown here is derived from an EMBL/GenBank/DDBJ whole genome shotgun (WGS) entry which is preliminary data.</text>
</comment>
<sequence>MFDSIGDLVSSAAQAIGGAVGGPIGATIGGMLADFAVQAIDGELGQSLSNSGLPFDAQSLFSGDFMNAFSGAFRG</sequence>
<dbReference type="EMBL" id="JBFWIC010000047">
    <property type="protein sequence ID" value="MEZ0476713.1"/>
    <property type="molecule type" value="Genomic_DNA"/>
</dbReference>
<dbReference type="Proteomes" id="UP001566331">
    <property type="component" value="Unassembled WGS sequence"/>
</dbReference>
<accession>A0ABV4HVB9</accession>
<organism evidence="1 2">
    <name type="scientific">Luteimonas salinilitoris</name>
    <dbReference type="NCBI Taxonomy" id="3237697"/>
    <lineage>
        <taxon>Bacteria</taxon>
        <taxon>Pseudomonadati</taxon>
        <taxon>Pseudomonadota</taxon>
        <taxon>Gammaproteobacteria</taxon>
        <taxon>Lysobacterales</taxon>
        <taxon>Lysobacteraceae</taxon>
        <taxon>Luteimonas</taxon>
    </lineage>
</organism>
<evidence type="ECO:0008006" key="3">
    <source>
        <dbReference type="Google" id="ProtNLM"/>
    </source>
</evidence>